<dbReference type="PANTHER" id="PTHR46652:SF3">
    <property type="entry name" value="LEUCINE-RICH REPEAT-CONTAINING PROTEIN 9"/>
    <property type="match status" value="1"/>
</dbReference>
<dbReference type="InterPro" id="IPR032675">
    <property type="entry name" value="LRR_dom_sf"/>
</dbReference>
<dbReference type="Proteomes" id="UP000528555">
    <property type="component" value="Unassembled WGS sequence"/>
</dbReference>
<dbReference type="PROSITE" id="PS51450">
    <property type="entry name" value="LRR"/>
    <property type="match status" value="4"/>
</dbReference>
<dbReference type="SMART" id="SM00369">
    <property type="entry name" value="LRR_TYP"/>
    <property type="match status" value="3"/>
</dbReference>
<proteinExistence type="predicted"/>
<evidence type="ECO:0000256" key="5">
    <source>
        <dbReference type="SAM" id="SignalP"/>
    </source>
</evidence>
<keyword evidence="4" id="KW-0472">Membrane</keyword>
<organism evidence="7 8">
    <name type="scientific">Dorea phocaeensis</name>
    <dbReference type="NCBI Taxonomy" id="2040291"/>
    <lineage>
        <taxon>Bacteria</taxon>
        <taxon>Bacillati</taxon>
        <taxon>Bacillota</taxon>
        <taxon>Clostridia</taxon>
        <taxon>Lachnospirales</taxon>
        <taxon>Lachnospiraceae</taxon>
        <taxon>Dorea</taxon>
    </lineage>
</organism>
<evidence type="ECO:0000256" key="3">
    <source>
        <dbReference type="SAM" id="MobiDB-lite"/>
    </source>
</evidence>
<name>A0A850HM12_9FIRM</name>
<dbReference type="SUPFAM" id="SSF52058">
    <property type="entry name" value="L domain-like"/>
    <property type="match status" value="1"/>
</dbReference>
<keyword evidence="1" id="KW-0433">Leucine-rich repeat</keyword>
<feature type="region of interest" description="Disordered" evidence="3">
    <location>
        <begin position="697"/>
        <end position="731"/>
    </location>
</feature>
<reference evidence="8 9" key="1">
    <citation type="journal article" date="2020" name="Cell Host Microbe">
        <title>Functional and Genomic Variation between Human-Derived Isolates of Lachnospiraceae Reveals Inter- and Intra-Species Diversity.</title>
        <authorList>
            <person name="Sorbara M.T."/>
            <person name="Littmann E.R."/>
            <person name="Fontana E."/>
            <person name="Moody T.U."/>
            <person name="Kohout C.E."/>
            <person name="Gjonbalaj M."/>
            <person name="Eaton V."/>
            <person name="Seok R."/>
            <person name="Leiner I.M."/>
            <person name="Pamer E.G."/>
        </authorList>
    </citation>
    <scope>NUCLEOTIDE SEQUENCE [LARGE SCALE GENOMIC DNA]</scope>
    <source>
        <strain evidence="7 8">MSK.17.11</strain>
        <strain evidence="6 9">MSK.17.38</strain>
    </source>
</reference>
<keyword evidence="4" id="KW-1133">Transmembrane helix</keyword>
<accession>A0A850HM12</accession>
<keyword evidence="4" id="KW-0812">Transmembrane</keyword>
<sequence>MRKKAAIVIAMLICSIFVGGMKVQAADGSVEVNVPNEYLKKLINVTLKKEETAPITRQEMESLTTLDTTNIPTVDSDTQIHTHGISDLTGLEYAVNLEELHLKENEITDLSPIANLQKLKKLDVHRNELTDITPLKSLKNLEYLDIYNNKIRDISPLTSLKKLTFLDMHYVNRQTAKIDITPLAELTNLNYLSLESNLIQDISCLKPLVDSGNLRTILVRVNDITDFTVLKPLLNELYIDNFGSSDELMIGTVNQKASGDPKEVRVPKEGGSVEVLLPEIKGFEDVDAFWAEMFEAPTTKTVTFLEEVEGASVTYDAEKNVAVIEMDENIVGNKKDILANLQIAYEMTDFTYYLPIHLTQDAQYSFTLNIADQNRVNLHMDTRNDLFVSDEAMVGTVVDADGNPVQLEQVSVEFTGTVGMGSNKFDQGIFEAYELKTEGNTLSFKIAGKTGTEIPEGNYTLQPTIAFKVAGDDTVYQIPEKFKIYNLYVSPTDPLNLGNNIVFDLAQEPNAEGKYTSRKYEVKLPNDREISWITVNNSKGTQVYTSTRDPQWQAGEKNGFTLTLAPEEMNDVFYVRIQPASLKRDSQIEILNMGTRFVYSKKDAQIEDGFQMNLKDSIEAGSELELAVSYGEEPCENYAVISSDENVLRAEGNKIEAVAEGKAVLELTGLSFPYEIKENLFREVEYENAVQKNVTVTRATGGGEGGTNSSVPKPEGSTGKPSGKGEVTKIPKTGDESFVGLWSILAVTALAGVMWGFGRKRL</sequence>
<reference evidence="7" key="2">
    <citation type="submission" date="2020-02" db="EMBL/GenBank/DDBJ databases">
        <authorList>
            <person name="Littmann E."/>
            <person name="Sorbara M."/>
        </authorList>
    </citation>
    <scope>NUCLEOTIDE SEQUENCE</scope>
    <source>
        <strain evidence="7">MSK.17.11</strain>
        <strain evidence="6">MSK.17.38</strain>
    </source>
</reference>
<keyword evidence="2" id="KW-0677">Repeat</keyword>
<dbReference type="InterPro" id="IPR003591">
    <property type="entry name" value="Leu-rich_rpt_typical-subtyp"/>
</dbReference>
<dbReference type="InterPro" id="IPR025875">
    <property type="entry name" value="Leu-rich_rpt_4"/>
</dbReference>
<keyword evidence="5" id="KW-0732">Signal</keyword>
<dbReference type="RefSeq" id="WP_173814991.1">
    <property type="nucleotide sequence ID" value="NZ_JAAITX010000007.1"/>
</dbReference>
<dbReference type="PANTHER" id="PTHR46652">
    <property type="entry name" value="LEUCINE-RICH REPEAT AND IQ DOMAIN-CONTAINING PROTEIN 1-RELATED"/>
    <property type="match status" value="1"/>
</dbReference>
<dbReference type="SMART" id="SM00365">
    <property type="entry name" value="LRR_SD22"/>
    <property type="match status" value="4"/>
</dbReference>
<dbReference type="AlphaFoldDB" id="A0A850HM12"/>
<gene>
    <name evidence="7" type="ORF">G5A66_10385</name>
    <name evidence="6" type="ORF">G5A75_10410</name>
</gene>
<dbReference type="Proteomes" id="UP000701680">
    <property type="component" value="Unassembled WGS sequence"/>
</dbReference>
<protein>
    <submittedName>
        <fullName evidence="7">Leucine-rich repeat domain-containing protein</fullName>
    </submittedName>
</protein>
<feature type="signal peptide" evidence="5">
    <location>
        <begin position="1"/>
        <end position="25"/>
    </location>
</feature>
<evidence type="ECO:0000313" key="8">
    <source>
        <dbReference type="Proteomes" id="UP000528555"/>
    </source>
</evidence>
<evidence type="ECO:0000313" key="7">
    <source>
        <dbReference type="EMBL" id="NVH59036.1"/>
    </source>
</evidence>
<evidence type="ECO:0000313" key="6">
    <source>
        <dbReference type="EMBL" id="NSK15263.1"/>
    </source>
</evidence>
<evidence type="ECO:0000256" key="2">
    <source>
        <dbReference type="ARBA" id="ARBA00022737"/>
    </source>
</evidence>
<evidence type="ECO:0000256" key="1">
    <source>
        <dbReference type="ARBA" id="ARBA00022614"/>
    </source>
</evidence>
<dbReference type="Gene3D" id="3.80.10.10">
    <property type="entry name" value="Ribonuclease Inhibitor"/>
    <property type="match status" value="1"/>
</dbReference>
<feature type="chain" id="PRO_5032721941" evidence="5">
    <location>
        <begin position="26"/>
        <end position="762"/>
    </location>
</feature>
<dbReference type="InterPro" id="IPR050836">
    <property type="entry name" value="SDS22/Internalin_LRR"/>
</dbReference>
<dbReference type="EMBL" id="JAAIUO010000007">
    <property type="protein sequence ID" value="NSK15263.1"/>
    <property type="molecule type" value="Genomic_DNA"/>
</dbReference>
<dbReference type="InterPro" id="IPR001611">
    <property type="entry name" value="Leu-rich_rpt"/>
</dbReference>
<feature type="transmembrane region" description="Helical" evidence="4">
    <location>
        <begin position="738"/>
        <end position="757"/>
    </location>
</feature>
<comment type="caution">
    <text evidence="7">The sequence shown here is derived from an EMBL/GenBank/DDBJ whole genome shotgun (WGS) entry which is preliminary data.</text>
</comment>
<dbReference type="Pfam" id="PF12799">
    <property type="entry name" value="LRR_4"/>
    <property type="match status" value="2"/>
</dbReference>
<keyword evidence="8" id="KW-1185">Reference proteome</keyword>
<evidence type="ECO:0000256" key="4">
    <source>
        <dbReference type="SAM" id="Phobius"/>
    </source>
</evidence>
<evidence type="ECO:0000313" key="9">
    <source>
        <dbReference type="Proteomes" id="UP000701680"/>
    </source>
</evidence>
<dbReference type="EMBL" id="JAAITX010000007">
    <property type="protein sequence ID" value="NVH59036.1"/>
    <property type="molecule type" value="Genomic_DNA"/>
</dbReference>